<accession>A0ABS8ESI2</accession>
<dbReference type="InterPro" id="IPR024923">
    <property type="entry name" value="PG_synth_SpoVB"/>
</dbReference>
<evidence type="ECO:0000256" key="5">
    <source>
        <dbReference type="ARBA" id="ARBA00023136"/>
    </source>
</evidence>
<dbReference type="CDD" id="cd13124">
    <property type="entry name" value="MATE_SpoVB_like"/>
    <property type="match status" value="1"/>
</dbReference>
<feature type="transmembrane region" description="Helical" evidence="6">
    <location>
        <begin position="85"/>
        <end position="105"/>
    </location>
</feature>
<dbReference type="EMBL" id="JAJEQE010000005">
    <property type="protein sequence ID" value="MCC2148146.1"/>
    <property type="molecule type" value="Genomic_DNA"/>
</dbReference>
<keyword evidence="2" id="KW-1003">Cell membrane</keyword>
<dbReference type="Proteomes" id="UP001299235">
    <property type="component" value="Unassembled WGS sequence"/>
</dbReference>
<evidence type="ECO:0000256" key="3">
    <source>
        <dbReference type="ARBA" id="ARBA00022692"/>
    </source>
</evidence>
<dbReference type="PIRSF" id="PIRSF038958">
    <property type="entry name" value="PG_synth_SpoVB"/>
    <property type="match status" value="1"/>
</dbReference>
<protein>
    <submittedName>
        <fullName evidence="7">Polysaccharide biosynthesis protein</fullName>
    </submittedName>
</protein>
<feature type="transmembrane region" description="Helical" evidence="6">
    <location>
        <begin position="412"/>
        <end position="431"/>
    </location>
</feature>
<dbReference type="PANTHER" id="PTHR30250:SF24">
    <property type="entry name" value="STAGE V SPORULATION PROTEIN B"/>
    <property type="match status" value="1"/>
</dbReference>
<dbReference type="Pfam" id="PF01943">
    <property type="entry name" value="Polysacc_synt"/>
    <property type="match status" value="1"/>
</dbReference>
<feature type="transmembrane region" description="Helical" evidence="6">
    <location>
        <begin position="323"/>
        <end position="346"/>
    </location>
</feature>
<feature type="transmembrane region" description="Helical" evidence="6">
    <location>
        <begin position="12"/>
        <end position="31"/>
    </location>
</feature>
<keyword evidence="4 6" id="KW-1133">Transmembrane helix</keyword>
<dbReference type="PANTHER" id="PTHR30250">
    <property type="entry name" value="PST FAMILY PREDICTED COLANIC ACID TRANSPORTER"/>
    <property type="match status" value="1"/>
</dbReference>
<feature type="transmembrane region" description="Helical" evidence="6">
    <location>
        <begin position="43"/>
        <end position="65"/>
    </location>
</feature>
<feature type="transmembrane region" description="Helical" evidence="6">
    <location>
        <begin position="383"/>
        <end position="406"/>
    </location>
</feature>
<evidence type="ECO:0000313" key="7">
    <source>
        <dbReference type="EMBL" id="MCC2148146.1"/>
    </source>
</evidence>
<evidence type="ECO:0000256" key="1">
    <source>
        <dbReference type="ARBA" id="ARBA00004651"/>
    </source>
</evidence>
<keyword evidence="8" id="KW-1185">Reference proteome</keyword>
<name>A0ABS8ESI2_9FIRM</name>
<keyword evidence="3 6" id="KW-0812">Transmembrane</keyword>
<gene>
    <name evidence="7" type="ORF">LKD42_02590</name>
</gene>
<feature type="transmembrane region" description="Helical" evidence="6">
    <location>
        <begin position="125"/>
        <end position="145"/>
    </location>
</feature>
<dbReference type="RefSeq" id="WP_248834734.1">
    <property type="nucleotide sequence ID" value="NZ_JAJEQE010000005.1"/>
</dbReference>
<feature type="transmembrane region" description="Helical" evidence="6">
    <location>
        <begin position="186"/>
        <end position="205"/>
    </location>
</feature>
<keyword evidence="5 6" id="KW-0472">Membrane</keyword>
<comment type="subcellular location">
    <subcellularLocation>
        <location evidence="1">Cell membrane</location>
        <topology evidence="1">Multi-pass membrane protein</topology>
    </subcellularLocation>
</comment>
<evidence type="ECO:0000256" key="2">
    <source>
        <dbReference type="ARBA" id="ARBA00022475"/>
    </source>
</evidence>
<feature type="transmembrane region" description="Helical" evidence="6">
    <location>
        <begin position="358"/>
        <end position="376"/>
    </location>
</feature>
<sequence length="436" mass="47519">MIQKHPLLKSTAILTCAGMVSRIIGFFYRIFLSKTIGAEGIGIYLLLFPIQTLLFSLTSSGIQTAISRFVSARLASNDKKGARDILLCGMMLSVLFSGIASFFLYQNANFIAVSLLHEARCSSLLKILSFALPFAGVHACIIGYYTGLKKAAVPAISQLVEQTARVASSFLFWQIMVEKGIQVTPVLAMYGMLTSEIIVVLYTGTRFLLHHPSSFEKACPFSAHSIREILTFSLPLSTNRVCLSLLQSAESICIPLRLQAFGLARSAALSSYGTLTGMALPLVLFPSAVTNALSVMLLPAVSESQAGKDRKAIARLSVRTVQSCLLLGILCTIFFLVFGNLCGILLFDSNEAGTYIQILSWLCPFLYLGTTLASILNGLGKTFLVFLSNMAALFIRFLFVWFAIPFSGIKGYLLGLLFSQLLHSLLLLFCLNRSLS</sequence>
<evidence type="ECO:0000256" key="4">
    <source>
        <dbReference type="ARBA" id="ARBA00022989"/>
    </source>
</evidence>
<evidence type="ECO:0000313" key="8">
    <source>
        <dbReference type="Proteomes" id="UP001299235"/>
    </source>
</evidence>
<evidence type="ECO:0000256" key="6">
    <source>
        <dbReference type="SAM" id="Phobius"/>
    </source>
</evidence>
<dbReference type="InterPro" id="IPR050833">
    <property type="entry name" value="Poly_Biosynth_Transport"/>
</dbReference>
<organism evidence="7 8">
    <name type="scientific">Hominisplanchenecus faecis</name>
    <dbReference type="NCBI Taxonomy" id="2885351"/>
    <lineage>
        <taxon>Bacteria</taxon>
        <taxon>Bacillati</taxon>
        <taxon>Bacillota</taxon>
        <taxon>Clostridia</taxon>
        <taxon>Lachnospirales</taxon>
        <taxon>Lachnospiraceae</taxon>
        <taxon>Hominisplanchenecus</taxon>
    </lineage>
</organism>
<reference evidence="7 8" key="1">
    <citation type="submission" date="2021-10" db="EMBL/GenBank/DDBJ databases">
        <title>Anaerobic single-cell dispensing facilitates the cultivation of human gut bacteria.</title>
        <authorList>
            <person name="Afrizal A."/>
        </authorList>
    </citation>
    <scope>NUCLEOTIDE SEQUENCE [LARGE SCALE GENOMIC DNA]</scope>
    <source>
        <strain evidence="7 8">CLA-AA-H246</strain>
    </source>
</reference>
<comment type="caution">
    <text evidence="7">The sequence shown here is derived from an EMBL/GenBank/DDBJ whole genome shotgun (WGS) entry which is preliminary data.</text>
</comment>
<proteinExistence type="predicted"/>
<dbReference type="InterPro" id="IPR002797">
    <property type="entry name" value="Polysacc_synth"/>
</dbReference>